<dbReference type="Proteomes" id="UP001499852">
    <property type="component" value="Unassembled WGS sequence"/>
</dbReference>
<evidence type="ECO:0000313" key="2">
    <source>
        <dbReference type="EMBL" id="GAA5138424.1"/>
    </source>
</evidence>
<reference evidence="3" key="1">
    <citation type="journal article" date="2019" name="Int. J. Syst. Evol. Microbiol.">
        <title>The Global Catalogue of Microorganisms (GCM) 10K type strain sequencing project: providing services to taxonomists for standard genome sequencing and annotation.</title>
        <authorList>
            <consortium name="The Broad Institute Genomics Platform"/>
            <consortium name="The Broad Institute Genome Sequencing Center for Infectious Disease"/>
            <person name="Wu L."/>
            <person name="Ma J."/>
        </authorList>
    </citation>
    <scope>NUCLEOTIDE SEQUENCE [LARGE SCALE GENOMIC DNA]</scope>
    <source>
        <strain evidence="3">JCM 18053</strain>
    </source>
</reference>
<sequence length="67" mass="7435">MFHAEEWMPGPGQESGTDVKLIHILHAGRQVVGMKRGRSQQQEGENCERREAAQQGTGVGQRQARHG</sequence>
<dbReference type="EMBL" id="BAABIA010000003">
    <property type="protein sequence ID" value="GAA5138424.1"/>
    <property type="molecule type" value="Genomic_DNA"/>
</dbReference>
<feature type="region of interest" description="Disordered" evidence="1">
    <location>
        <begin position="32"/>
        <end position="67"/>
    </location>
</feature>
<accession>A0ABP9P1P1</accession>
<gene>
    <name evidence="2" type="ORF">GCM10023213_17190</name>
</gene>
<name>A0ABP9P1P1_9BACT</name>
<comment type="caution">
    <text evidence="2">The sequence shown here is derived from an EMBL/GenBank/DDBJ whole genome shotgun (WGS) entry which is preliminary data.</text>
</comment>
<organism evidence="2 3">
    <name type="scientific">Prosthecobacter algae</name>
    <dbReference type="NCBI Taxonomy" id="1144682"/>
    <lineage>
        <taxon>Bacteria</taxon>
        <taxon>Pseudomonadati</taxon>
        <taxon>Verrucomicrobiota</taxon>
        <taxon>Verrucomicrobiia</taxon>
        <taxon>Verrucomicrobiales</taxon>
        <taxon>Verrucomicrobiaceae</taxon>
        <taxon>Prosthecobacter</taxon>
    </lineage>
</organism>
<evidence type="ECO:0000256" key="1">
    <source>
        <dbReference type="SAM" id="MobiDB-lite"/>
    </source>
</evidence>
<keyword evidence="3" id="KW-1185">Reference proteome</keyword>
<protein>
    <submittedName>
        <fullName evidence="2">Uncharacterized protein</fullName>
    </submittedName>
</protein>
<evidence type="ECO:0000313" key="3">
    <source>
        <dbReference type="Proteomes" id="UP001499852"/>
    </source>
</evidence>
<proteinExistence type="predicted"/>